<evidence type="ECO:0000313" key="2">
    <source>
        <dbReference type="Proteomes" id="UP001073227"/>
    </source>
</evidence>
<dbReference type="PANTHER" id="PTHR42820">
    <property type="entry name" value="SHORT-CHAIN DEHYDROGENASE REDUCTASE"/>
    <property type="match status" value="1"/>
</dbReference>
<dbReference type="RefSeq" id="WP_267654774.1">
    <property type="nucleotide sequence ID" value="NZ_JAOVZR010000001.1"/>
</dbReference>
<proteinExistence type="predicted"/>
<dbReference type="Gene3D" id="3.40.50.720">
    <property type="entry name" value="NAD(P)-binding Rossmann-like Domain"/>
    <property type="match status" value="1"/>
</dbReference>
<evidence type="ECO:0000313" key="1">
    <source>
        <dbReference type="EMBL" id="MCY0149271.1"/>
    </source>
</evidence>
<dbReference type="CDD" id="cd05233">
    <property type="entry name" value="SDR_c"/>
    <property type="match status" value="1"/>
</dbReference>
<dbReference type="SUPFAM" id="SSF51735">
    <property type="entry name" value="NAD(P)-binding Rossmann-fold domains"/>
    <property type="match status" value="1"/>
</dbReference>
<name>A0ABT3ZDG2_9HYPH</name>
<protein>
    <submittedName>
        <fullName evidence="1">SDR family oxidoreductase</fullName>
    </submittedName>
</protein>
<dbReference type="InterPro" id="IPR020904">
    <property type="entry name" value="Sc_DH/Rdtase_CS"/>
</dbReference>
<keyword evidence="2" id="KW-1185">Reference proteome</keyword>
<dbReference type="PRINTS" id="PR00080">
    <property type="entry name" value="SDRFAMILY"/>
</dbReference>
<accession>A0ABT3ZDG2</accession>
<reference evidence="1" key="1">
    <citation type="submission" date="2022-10" db="EMBL/GenBank/DDBJ databases">
        <title>Hoeflea sp. G2-23, isolated from marine algae.</title>
        <authorList>
            <person name="Kristyanto S."/>
            <person name="Kim J.M."/>
            <person name="Jeon C.O."/>
        </authorList>
    </citation>
    <scope>NUCLEOTIDE SEQUENCE</scope>
    <source>
        <strain evidence="1">G2-23</strain>
    </source>
</reference>
<comment type="caution">
    <text evidence="1">The sequence shown here is derived from an EMBL/GenBank/DDBJ whole genome shotgun (WGS) entry which is preliminary data.</text>
</comment>
<dbReference type="PANTHER" id="PTHR42820:SF1">
    <property type="entry name" value="SHORT-CHAIN DEHYDROGENASE_REDUCTASE FAMILY PROTEIN"/>
    <property type="match status" value="1"/>
</dbReference>
<gene>
    <name evidence="1" type="ORF">OEG84_16535</name>
</gene>
<dbReference type="InterPro" id="IPR036291">
    <property type="entry name" value="NAD(P)-bd_dom_sf"/>
</dbReference>
<dbReference type="InterPro" id="IPR002347">
    <property type="entry name" value="SDR_fam"/>
</dbReference>
<dbReference type="EMBL" id="JAOVZR010000001">
    <property type="protein sequence ID" value="MCY0149271.1"/>
    <property type="molecule type" value="Genomic_DNA"/>
</dbReference>
<dbReference type="Proteomes" id="UP001073227">
    <property type="component" value="Unassembled WGS sequence"/>
</dbReference>
<dbReference type="PROSITE" id="PS00061">
    <property type="entry name" value="ADH_SHORT"/>
    <property type="match status" value="1"/>
</dbReference>
<dbReference type="Pfam" id="PF13561">
    <property type="entry name" value="adh_short_C2"/>
    <property type="match status" value="1"/>
</dbReference>
<dbReference type="PRINTS" id="PR00081">
    <property type="entry name" value="GDHRDH"/>
</dbReference>
<organism evidence="1 2">
    <name type="scientific">Hoeflea algicola</name>
    <dbReference type="NCBI Taxonomy" id="2983763"/>
    <lineage>
        <taxon>Bacteria</taxon>
        <taxon>Pseudomonadati</taxon>
        <taxon>Pseudomonadota</taxon>
        <taxon>Alphaproteobacteria</taxon>
        <taxon>Hyphomicrobiales</taxon>
        <taxon>Rhizobiaceae</taxon>
        <taxon>Hoeflea</taxon>
    </lineage>
</organism>
<sequence>MRLKNKVALITGGGAGIGRASAVLFSSEGARVVVAERDTAAGEDTVREIIAAGGDAIFVQTDVTEDLQVKAAVERTVEVYGGIDVLYNNVGGSTLRDGPVTTAPFEEFWSKIKIDVFGTWLGCHYAIPKMIERGGGSVINTTSMVALMGTPSKDAYTAAKGAVASLTRSMAVEFGKHKIRVNALAPAATLTDRVVKILEQDGVSAKIAENYLLGYPQPIDIANAALYLASDESRVTTGQILAIDSGITIS</sequence>